<dbReference type="EMBL" id="SSTD01017768">
    <property type="protein sequence ID" value="TYJ98873.1"/>
    <property type="molecule type" value="Genomic_DNA"/>
</dbReference>
<dbReference type="PANTHER" id="PTHR37202:SF1">
    <property type="entry name" value="ANKYRIN REPEAT PROTEIN"/>
    <property type="match status" value="1"/>
</dbReference>
<organism evidence="2 3">
    <name type="scientific">Cucumis melo var. makuwa</name>
    <name type="common">Oriental melon</name>
    <dbReference type="NCBI Taxonomy" id="1194695"/>
    <lineage>
        <taxon>Eukaryota</taxon>
        <taxon>Viridiplantae</taxon>
        <taxon>Streptophyta</taxon>
        <taxon>Embryophyta</taxon>
        <taxon>Tracheophyta</taxon>
        <taxon>Spermatophyta</taxon>
        <taxon>Magnoliopsida</taxon>
        <taxon>eudicotyledons</taxon>
        <taxon>Gunneridae</taxon>
        <taxon>Pentapetalae</taxon>
        <taxon>rosids</taxon>
        <taxon>fabids</taxon>
        <taxon>Cucurbitales</taxon>
        <taxon>Cucurbitaceae</taxon>
        <taxon>Benincaseae</taxon>
        <taxon>Cucumis</taxon>
    </lineage>
</organism>
<name>A0A5D3BHW1_CUCMM</name>
<accession>A0A5D3BHW1</accession>
<dbReference type="Proteomes" id="UP000321947">
    <property type="component" value="Unassembled WGS sequence"/>
</dbReference>
<dbReference type="PANTHER" id="PTHR37202">
    <property type="entry name" value="ANKYRIN REPEAT PROTEIN"/>
    <property type="match status" value="1"/>
</dbReference>
<feature type="region of interest" description="Disordered" evidence="1">
    <location>
        <begin position="169"/>
        <end position="226"/>
    </location>
</feature>
<reference evidence="2 3" key="1">
    <citation type="submission" date="2019-08" db="EMBL/GenBank/DDBJ databases">
        <title>Draft genome sequences of two oriental melons (Cucumis melo L. var makuwa).</title>
        <authorList>
            <person name="Kwon S.-Y."/>
        </authorList>
    </citation>
    <scope>NUCLEOTIDE SEQUENCE [LARGE SCALE GENOMIC DNA]</scope>
    <source>
        <strain evidence="3">cv. Chang Bougi</strain>
        <tissue evidence="2">Leaf</tissue>
    </source>
</reference>
<feature type="compositionally biased region" description="Basic and acidic residues" evidence="1">
    <location>
        <begin position="179"/>
        <end position="202"/>
    </location>
</feature>
<gene>
    <name evidence="2" type="ORF">E5676_scaffold248G00690</name>
</gene>
<comment type="caution">
    <text evidence="2">The sequence shown here is derived from an EMBL/GenBank/DDBJ whole genome shotgun (WGS) entry which is preliminary data.</text>
</comment>
<dbReference type="AlphaFoldDB" id="A0A5D3BHW1"/>
<evidence type="ECO:0000256" key="1">
    <source>
        <dbReference type="SAM" id="MobiDB-lite"/>
    </source>
</evidence>
<sequence>MAGKEVREYTNLSDPKDKKWGKGKDKIDDEDITFQRMVAKVPVPSNWFPDLQLDLGFSYRVADTSRCKRLQENVEVTFMDEAPWTVMICSILRSRWKRRRMQSASLDALRNEPLQHSRYPFFIMKTSASLADSAPASVPLALRVEPKPKSGIRQQDLLKRVVEVKPKRPRVSNLSDLSNPKHDNNNDKVKENPLVKTNKTEGETEAENPVKSLLGLAYASSDDEDE</sequence>
<evidence type="ECO:0000313" key="3">
    <source>
        <dbReference type="Proteomes" id="UP000321947"/>
    </source>
</evidence>
<protein>
    <submittedName>
        <fullName evidence="2">Ankyrin repeat domain-containing protein 50 isoform 1</fullName>
    </submittedName>
</protein>
<feature type="region of interest" description="Disordered" evidence="1">
    <location>
        <begin position="1"/>
        <end position="25"/>
    </location>
</feature>
<evidence type="ECO:0000313" key="2">
    <source>
        <dbReference type="EMBL" id="TYJ98873.1"/>
    </source>
</evidence>
<proteinExistence type="predicted"/>